<evidence type="ECO:0000313" key="1">
    <source>
        <dbReference type="EMBL" id="CCA36846.1"/>
    </source>
</evidence>
<reference evidence="1 2" key="3">
    <citation type="journal article" date="2016" name="FEMS Yeast Res.">
        <title>Curation of the genome annotation of Pichia pastoris (Komagataella phaffii) CBS7435 from gene level to protein function.</title>
        <authorList>
            <person name="Valli M."/>
            <person name="Tatto N.E."/>
            <person name="Peymann A."/>
            <person name="Gruber C."/>
            <person name="Landes N."/>
            <person name="Ekker H."/>
            <person name="Thallinger G.G."/>
            <person name="Mattanovich D."/>
            <person name="Gasser B."/>
            <person name="Graf A.B."/>
        </authorList>
    </citation>
    <scope>GENOME REANNOTATION</scope>
    <source>
        <strain evidence="1 2">ATCC 76273 / CBS 7435 / CECT 11047 / NRRL Y-11430 / Wegner 21-1</strain>
    </source>
</reference>
<sequence length="268" mass="30627">MFRQTLRLGTRMRHSPKFLGTSQMVEQFPSIAARKYSNHPSSSFNNDGGPKVRHFLFVGLVGTMLFVLVVNKINEQDPKTSLAKKKNTYSEQEWESYVAGLKRKKQRFDSSSNKEFYAVPFANKNPKQIENLKRKVSKSSSQEDVGVVDINELIAKQMNNSESAYGLLLKTTLVENDPSSQSCTYSFNWNLAKGIFSKLVCDELTRMINESPQLDRFLLLNFPNNLPEAIKFEQDVANITELIVFNEEQKEDVVVKYFDTVDKVSISK</sequence>
<dbReference type="Proteomes" id="UP000006853">
    <property type="component" value="Chromosome 1"/>
</dbReference>
<organism evidence="1 2">
    <name type="scientific">Komagataella phaffii (strain ATCC 76273 / CBS 7435 / CECT 11047 / NRRL Y-11430 / Wegner 21-1)</name>
    <name type="common">Yeast</name>
    <name type="synonym">Pichia pastoris</name>
    <dbReference type="NCBI Taxonomy" id="981350"/>
    <lineage>
        <taxon>Eukaryota</taxon>
        <taxon>Fungi</taxon>
        <taxon>Dikarya</taxon>
        <taxon>Ascomycota</taxon>
        <taxon>Saccharomycotina</taxon>
        <taxon>Pichiomycetes</taxon>
        <taxon>Pichiales</taxon>
        <taxon>Pichiaceae</taxon>
        <taxon>Komagataella</taxon>
    </lineage>
</organism>
<proteinExistence type="predicted"/>
<name>F2QMP1_KOMPC</name>
<dbReference type="HOGENOM" id="CLU_075614_0_0_1"/>
<reference key="2">
    <citation type="submission" date="2011-04" db="EMBL/GenBank/DDBJ databases">
        <title>High-quality genome sequence of Pichia pastoris CBS 7435.</title>
        <authorList>
            <person name="Kueberl A."/>
            <person name="Schneider J."/>
            <person name="Thallinger G.G."/>
            <person name="Anderl I."/>
            <person name="Wibberg D."/>
            <person name="Hajek T."/>
            <person name="Jaenicke S."/>
            <person name="Brinkrolf K."/>
            <person name="Goesmann A."/>
            <person name="Szczepanowski R."/>
            <person name="Puehler A."/>
            <person name="Schwab H."/>
            <person name="Glieder A."/>
            <person name="Pichler H."/>
        </authorList>
    </citation>
    <scope>NUCLEOTIDE SEQUENCE</scope>
    <source>
        <strain>CBS 7435</strain>
    </source>
</reference>
<protein>
    <submittedName>
        <fullName evidence="1">Altered inheritance of mitochondria protein 36, mitochondrial</fullName>
    </submittedName>
</protein>
<keyword evidence="2" id="KW-1185">Reference proteome</keyword>
<dbReference type="AlphaFoldDB" id="F2QMP1"/>
<evidence type="ECO:0000313" key="2">
    <source>
        <dbReference type="Proteomes" id="UP000006853"/>
    </source>
</evidence>
<dbReference type="EMBL" id="FR839628">
    <property type="protein sequence ID" value="CCA36846.1"/>
    <property type="molecule type" value="Genomic_DNA"/>
</dbReference>
<reference evidence="1 2" key="1">
    <citation type="journal article" date="2011" name="J. Biotechnol.">
        <title>High-quality genome sequence of Pichia pastoris CBS7435.</title>
        <authorList>
            <person name="Kuberl A."/>
            <person name="Schneider J."/>
            <person name="Thallinger G.G."/>
            <person name="Anderl I."/>
            <person name="Wibberg D."/>
            <person name="Hajek T."/>
            <person name="Jaenicke S."/>
            <person name="Brinkrolf K."/>
            <person name="Goesmann A."/>
            <person name="Szczepanowski R."/>
            <person name="Puhler A."/>
            <person name="Schwab H."/>
            <person name="Glieder A."/>
            <person name="Pichler H."/>
        </authorList>
    </citation>
    <scope>NUCLEOTIDE SEQUENCE [LARGE SCALE GENOMIC DNA]</scope>
    <source>
        <strain evidence="2">ATCC 76273 / CBS 7435 / CECT 11047 / NRRL Y-11430 / Wegner 21-1</strain>
    </source>
</reference>
<accession>F2QMP1</accession>
<gene>
    <name evidence="1" type="primary">AIM36</name>
    <name evidence="1" type="ordered locus">PP7435_Chr1-0703</name>
</gene>